<comment type="similarity">
    <text evidence="3">Belongs to the peptidase M36 family.</text>
</comment>
<dbReference type="SUPFAM" id="SSF55486">
    <property type="entry name" value="Metalloproteases ('zincins'), catalytic domain"/>
    <property type="match status" value="1"/>
</dbReference>
<dbReference type="Gene3D" id="3.10.170.10">
    <property type="match status" value="1"/>
</dbReference>
<feature type="domain" description="FTP" evidence="15">
    <location>
        <begin position="53"/>
        <end position="103"/>
    </location>
</feature>
<dbReference type="RefSeq" id="WP_076422607.1">
    <property type="nucleotide sequence ID" value="NZ_FTNM01000004.1"/>
</dbReference>
<dbReference type="PANTHER" id="PTHR33478">
    <property type="entry name" value="EXTRACELLULAR METALLOPROTEINASE MEP"/>
    <property type="match status" value="1"/>
</dbReference>
<dbReference type="Proteomes" id="UP000185924">
    <property type="component" value="Unassembled WGS sequence"/>
</dbReference>
<evidence type="ECO:0000313" key="18">
    <source>
        <dbReference type="Proteomes" id="UP000185924"/>
    </source>
</evidence>
<evidence type="ECO:0000256" key="5">
    <source>
        <dbReference type="ARBA" id="ARBA00022670"/>
    </source>
</evidence>
<dbReference type="Pfam" id="PF01345">
    <property type="entry name" value="DUF11"/>
    <property type="match status" value="1"/>
</dbReference>
<evidence type="ECO:0000256" key="1">
    <source>
        <dbReference type="ARBA" id="ARBA00001947"/>
    </source>
</evidence>
<dbReference type="InterPro" id="IPR047589">
    <property type="entry name" value="DUF11_rpt"/>
</dbReference>
<dbReference type="Gene3D" id="1.10.390.10">
    <property type="entry name" value="Neutral Protease Domain 2"/>
    <property type="match status" value="1"/>
</dbReference>
<keyword evidence="6" id="KW-0479">Metal-binding</keyword>
<dbReference type="SUPFAM" id="SSF52025">
    <property type="entry name" value="PA domain"/>
    <property type="match status" value="1"/>
</dbReference>
<evidence type="ECO:0000256" key="6">
    <source>
        <dbReference type="ARBA" id="ARBA00022723"/>
    </source>
</evidence>
<dbReference type="InterPro" id="IPR026444">
    <property type="entry name" value="Secre_tail"/>
</dbReference>
<dbReference type="GO" id="GO:0005615">
    <property type="term" value="C:extracellular space"/>
    <property type="evidence" value="ECO:0007669"/>
    <property type="project" value="InterPro"/>
</dbReference>
<evidence type="ECO:0000256" key="9">
    <source>
        <dbReference type="ARBA" id="ARBA00022833"/>
    </source>
</evidence>
<keyword evidence="4" id="KW-0964">Secreted</keyword>
<comment type="cofactor">
    <cofactor evidence="1">
        <name>Zn(2+)</name>
        <dbReference type="ChEBI" id="CHEBI:29105"/>
    </cofactor>
</comment>
<dbReference type="GO" id="GO:0006508">
    <property type="term" value="P:proteolysis"/>
    <property type="evidence" value="ECO:0007669"/>
    <property type="project" value="UniProtKB-KW"/>
</dbReference>
<evidence type="ECO:0000256" key="10">
    <source>
        <dbReference type="ARBA" id="ARBA00023049"/>
    </source>
</evidence>
<dbReference type="Pfam" id="PF18962">
    <property type="entry name" value="Por_Secre_tail"/>
    <property type="match status" value="1"/>
</dbReference>
<dbReference type="Pfam" id="PF07504">
    <property type="entry name" value="FTP"/>
    <property type="match status" value="1"/>
</dbReference>
<dbReference type="InterPro" id="IPR011096">
    <property type="entry name" value="FTP_domain"/>
</dbReference>
<comment type="subcellular location">
    <subcellularLocation>
        <location evidence="2">Secreted</location>
    </subcellularLocation>
</comment>
<accession>A0A1N6ZBZ3</accession>
<evidence type="ECO:0000256" key="2">
    <source>
        <dbReference type="ARBA" id="ARBA00004613"/>
    </source>
</evidence>
<dbReference type="NCBIfam" id="TIGR04183">
    <property type="entry name" value="Por_Secre_tail"/>
    <property type="match status" value="1"/>
</dbReference>
<feature type="domain" description="DUF11" evidence="13">
    <location>
        <begin position="822"/>
        <end position="907"/>
    </location>
</feature>
<keyword evidence="10" id="KW-0482">Metalloprotease</keyword>
<organism evidence="17 18">
    <name type="scientific">Pontibacter lucknowensis</name>
    <dbReference type="NCBI Taxonomy" id="1077936"/>
    <lineage>
        <taxon>Bacteria</taxon>
        <taxon>Pseudomonadati</taxon>
        <taxon>Bacteroidota</taxon>
        <taxon>Cytophagia</taxon>
        <taxon>Cytophagales</taxon>
        <taxon>Hymenobacteraceae</taxon>
        <taxon>Pontibacter</taxon>
    </lineage>
</organism>
<dbReference type="Pfam" id="PF02225">
    <property type="entry name" value="PA"/>
    <property type="match status" value="1"/>
</dbReference>
<dbReference type="OrthoDB" id="5377264at2"/>
<dbReference type="Gene3D" id="3.50.30.30">
    <property type="match status" value="1"/>
</dbReference>
<evidence type="ECO:0000256" key="11">
    <source>
        <dbReference type="ARBA" id="ARBA00023145"/>
    </source>
</evidence>
<feature type="domain" description="Secretion system C-terminal sorting" evidence="16">
    <location>
        <begin position="1130"/>
        <end position="1206"/>
    </location>
</feature>
<keyword evidence="8" id="KW-0378">Hydrolase</keyword>
<keyword evidence="9" id="KW-0862">Zinc</keyword>
<evidence type="ECO:0000259" key="13">
    <source>
        <dbReference type="Pfam" id="PF01345"/>
    </source>
</evidence>
<evidence type="ECO:0000259" key="14">
    <source>
        <dbReference type="Pfam" id="PF02225"/>
    </source>
</evidence>
<dbReference type="CDD" id="cd04818">
    <property type="entry name" value="PA_subtilisin_1"/>
    <property type="match status" value="1"/>
</dbReference>
<dbReference type="InterPro" id="IPR001842">
    <property type="entry name" value="Peptidase_M36"/>
</dbReference>
<proteinExistence type="inferred from homology"/>
<evidence type="ECO:0000256" key="3">
    <source>
        <dbReference type="ARBA" id="ARBA00006006"/>
    </source>
</evidence>
<dbReference type="STRING" id="1077936.SAMN05421545_2889"/>
<feature type="chain" id="PRO_5012771744" evidence="12">
    <location>
        <begin position="27"/>
        <end position="1208"/>
    </location>
</feature>
<keyword evidence="18" id="KW-1185">Reference proteome</keyword>
<reference evidence="18" key="1">
    <citation type="submission" date="2017-01" db="EMBL/GenBank/DDBJ databases">
        <authorList>
            <person name="Varghese N."/>
            <person name="Submissions S."/>
        </authorList>
    </citation>
    <scope>NUCLEOTIDE SEQUENCE [LARGE SCALE GENOMIC DNA]</scope>
    <source>
        <strain evidence="18">DM9</strain>
    </source>
</reference>
<dbReference type="Pfam" id="PF20773">
    <property type="entry name" value="InhA-like_MAM"/>
    <property type="match status" value="1"/>
</dbReference>
<evidence type="ECO:0000256" key="8">
    <source>
        <dbReference type="ARBA" id="ARBA00022801"/>
    </source>
</evidence>
<evidence type="ECO:0000256" key="4">
    <source>
        <dbReference type="ARBA" id="ARBA00022525"/>
    </source>
</evidence>
<sequence>MKLKLTCNPLYLLGLILLLASGNVRAQSPLDVALRHIDQTKADYKLNAADLSDYVVTDQYTSKHNGITHIYLRQRHQGIEVVDANININIDREGNVINMGNRFIPNLRGAIKGNAAALSPERAANAAAAALKLTPKQTIKLKERKAPTQKLPAAAKAVVLTDGGISLEPIPAKLVYQPMPNGDVRLAWEVDIYNTDAQHYWNMRIDAATGQVLKQQDLVIHDNWGLPVVTDDPHQKMAIVQQNRQGRVATKAERLKAQQDFYTQAFAPRSVAAAAVASSGTYRIYDAPFETPSHGDRTLVTGKENPLASPLGWHNDGLLTYTITKGNNVHAYEDRLGANAGTSPDGGFDLNFDFPLDLSKEPDTYVKAATTNLFYWNNIIHDLFYLYGFDEASGNFQQKNFTGEGAGLDAVMAEAQDGGGTNNANFLTLQDGVPGRMQMYLWTSSVPAKLLHITAPSSVAGSYTGVQAAFGPAIDEKGVSGKIVMADPANGCNGAPELPAGSVPLPFNNQAEITGNIAIVDRGDCSFISKALNAQASGATGVIVVNNIDGPAMSMGGDETGALVLIPAIMISKADGDKLKTALAQGLTGALRLEGGVPPMRDGDLDNGIIAHEYGHGISTRLTGGPSTQCLSGAEQGGEGWSDFFGLIMTMRDGDTGTQRRGIGTYVLSEGTDGNGIRPAPYSTDMGINPYTYKMIANPEISVPHGVGFIWATMLWDMTWNLIEEYGYDPDLHNGKGGNNIALQLVMDGLKLQPCSPGFIDARDAILAADRINNGGANQCHIWRAFAKRGLGYSATQGSNNDLTDGTEAFDMPPSCEPQFAIKLQATPSPVTDGEELTYKITVTNETAGSVNNVSITNPLPEGTVFVQESGTEAPKLTKGVVTFKSVKMAQGETLERTFKVRVNKGTGTTVYFHDDMESGTGKWKTARGIGLSDWQLSTKNPNSGTSSWFAVDPDAFSDQYLTTAQPVTVGENALLRFWHSFATEDGFDGGIVEISTNRGLTWSNLGSKMIQNGYNGEIPLLNASTISGPAFTGNSDGYIQTIVDLSSYKGQNVLIRFRMGSDVLTGATGWYVDDVDIVSNPTVVSSTAYVTSRFGGDANATTETLVLKAGSLSQSSVLTAKAAETREILFPNPAQNRISLKLAENAIGPVLITVANALGQQVAQHEISAEDAGSGATIPLEDLTNGIYYFTVQSGDKSSTHKVIIRK</sequence>
<feature type="signal peptide" evidence="12">
    <location>
        <begin position="1"/>
        <end position="26"/>
    </location>
</feature>
<dbReference type="NCBIfam" id="NF038113">
    <property type="entry name" value="T9SSA_dep_M36"/>
    <property type="match status" value="1"/>
</dbReference>
<dbReference type="GO" id="GO:0004222">
    <property type="term" value="F:metalloendopeptidase activity"/>
    <property type="evidence" value="ECO:0007669"/>
    <property type="project" value="InterPro"/>
</dbReference>
<dbReference type="InterPro" id="IPR046450">
    <property type="entry name" value="PA_dom_sf"/>
</dbReference>
<dbReference type="InterPro" id="IPR001434">
    <property type="entry name" value="OmcB-like_DUF11"/>
</dbReference>
<feature type="domain" description="PA" evidence="14">
    <location>
        <begin position="479"/>
        <end position="579"/>
    </location>
</feature>
<evidence type="ECO:0000256" key="12">
    <source>
        <dbReference type="SAM" id="SignalP"/>
    </source>
</evidence>
<evidence type="ECO:0000259" key="15">
    <source>
        <dbReference type="Pfam" id="PF07504"/>
    </source>
</evidence>
<name>A0A1N6ZBZ3_9BACT</name>
<dbReference type="EMBL" id="FTNM01000004">
    <property type="protein sequence ID" value="SIR24307.1"/>
    <property type="molecule type" value="Genomic_DNA"/>
</dbReference>
<dbReference type="InterPro" id="IPR050371">
    <property type="entry name" value="Fungal_virulence_M36"/>
</dbReference>
<dbReference type="Pfam" id="PF02128">
    <property type="entry name" value="Peptidase_M36"/>
    <property type="match status" value="1"/>
</dbReference>
<keyword evidence="11" id="KW-0865">Zymogen</keyword>
<evidence type="ECO:0000259" key="16">
    <source>
        <dbReference type="Pfam" id="PF18962"/>
    </source>
</evidence>
<dbReference type="Gene3D" id="2.60.120.260">
    <property type="entry name" value="Galactose-binding domain-like"/>
    <property type="match status" value="1"/>
</dbReference>
<protein>
    <submittedName>
        <fullName evidence="17">Conserved repeat domain-containing protein/Por secretion system C-terminal sorting domain-containing protein</fullName>
    </submittedName>
</protein>
<dbReference type="CDD" id="cd09596">
    <property type="entry name" value="M36"/>
    <property type="match status" value="1"/>
</dbReference>
<evidence type="ECO:0000313" key="17">
    <source>
        <dbReference type="EMBL" id="SIR24307.1"/>
    </source>
</evidence>
<dbReference type="InterPro" id="IPR027268">
    <property type="entry name" value="Peptidase_M4/M1_CTD_sf"/>
</dbReference>
<evidence type="ECO:0000256" key="7">
    <source>
        <dbReference type="ARBA" id="ARBA00022729"/>
    </source>
</evidence>
<gene>
    <name evidence="17" type="ORF">SAMN05421545_2889</name>
</gene>
<dbReference type="AlphaFoldDB" id="A0A1N6ZBZ3"/>
<keyword evidence="7 12" id="KW-0732">Signal</keyword>
<dbReference type="GO" id="GO:0008270">
    <property type="term" value="F:zinc ion binding"/>
    <property type="evidence" value="ECO:0007669"/>
    <property type="project" value="InterPro"/>
</dbReference>
<dbReference type="PANTHER" id="PTHR33478:SF1">
    <property type="entry name" value="EXTRACELLULAR METALLOPROTEINASE MEP"/>
    <property type="match status" value="1"/>
</dbReference>
<dbReference type="NCBIfam" id="TIGR01451">
    <property type="entry name" value="B_ant_repeat"/>
    <property type="match status" value="1"/>
</dbReference>
<keyword evidence="5" id="KW-0645">Protease</keyword>
<dbReference type="InterPro" id="IPR003137">
    <property type="entry name" value="PA_domain"/>
</dbReference>